<dbReference type="RefSeq" id="WP_146480951.1">
    <property type="nucleotide sequence ID" value="NZ_CP042266.1"/>
</dbReference>
<dbReference type="SUPFAM" id="SSF56601">
    <property type="entry name" value="beta-lactamase/transpeptidase-like"/>
    <property type="match status" value="1"/>
</dbReference>
<accession>A0A5B8IGD2</accession>
<dbReference type="Gene3D" id="3.40.710.10">
    <property type="entry name" value="DD-peptidase/beta-lactamase superfamily"/>
    <property type="match status" value="1"/>
</dbReference>
<evidence type="ECO:0000259" key="2">
    <source>
        <dbReference type="Pfam" id="PF00144"/>
    </source>
</evidence>
<dbReference type="InterPro" id="IPR050491">
    <property type="entry name" value="AmpC-like"/>
</dbReference>
<evidence type="ECO:0000256" key="1">
    <source>
        <dbReference type="SAM" id="MobiDB-lite"/>
    </source>
</evidence>
<dbReference type="PANTHER" id="PTHR46825:SF7">
    <property type="entry name" value="D-ALANYL-D-ALANINE CARBOXYPEPTIDASE"/>
    <property type="match status" value="1"/>
</dbReference>
<dbReference type="KEGG" id="sqz:FQU76_15015"/>
<organism evidence="3 4">
    <name type="scientific">Streptomyces qinzhouensis</name>
    <dbReference type="NCBI Taxonomy" id="2599401"/>
    <lineage>
        <taxon>Bacteria</taxon>
        <taxon>Bacillati</taxon>
        <taxon>Actinomycetota</taxon>
        <taxon>Actinomycetes</taxon>
        <taxon>Kitasatosporales</taxon>
        <taxon>Streptomycetaceae</taxon>
        <taxon>Streptomyces</taxon>
    </lineage>
</organism>
<feature type="domain" description="Beta-lactamase-related" evidence="2">
    <location>
        <begin position="78"/>
        <end position="383"/>
    </location>
</feature>
<gene>
    <name evidence="3" type="ORF">FQU76_15015</name>
</gene>
<dbReference type="Proteomes" id="UP000320580">
    <property type="component" value="Chromosome"/>
</dbReference>
<evidence type="ECO:0000313" key="3">
    <source>
        <dbReference type="EMBL" id="QDY77618.1"/>
    </source>
</evidence>
<sequence>MPKTPGISAHPAHRRVTPQRPARPSGRDRDPARGHRLRTTAVALVTGALAATAFAAPAHARSGPADAGHHRATQAALDAVVADGLPGVTAAATDQHGLWQGASGVGDRRTNTPRGANDRFRIASITKTFVATVLLQMEAEGKLSLDDTVEKWLPGAVRGNGNDGRNITVRQLLNHTSGVPDFLNDPAYITKYMSPSGFLKHRYDYRSPWVAVVTAMRSAPVFPPGTAFEYSNTNYVLAGLILQKAGGRSYETEVRKRIIEPLGLRATSLPGNSSRMPEPSSRAYSKLSVDPAATKIYDVTLQNASQTWAEGDMISSAADLNRFYGALMRGKLLPPEQLKAMKTVVPDPDDPSSGYGLGLTTFNTSCGTRLWGHTGGWIGSLSAAVTTEDGRHQLAYNTNGDWRGDKLGLVLEAEYCGGSGAPAATGPAGETREGRSR</sequence>
<feature type="region of interest" description="Disordered" evidence="1">
    <location>
        <begin position="1"/>
        <end position="35"/>
    </location>
</feature>
<protein>
    <submittedName>
        <fullName evidence="3">Beta-lactamase family protein</fullName>
    </submittedName>
</protein>
<dbReference type="InterPro" id="IPR012338">
    <property type="entry name" value="Beta-lactam/transpept-like"/>
</dbReference>
<dbReference type="Pfam" id="PF00144">
    <property type="entry name" value="Beta-lactamase"/>
    <property type="match status" value="1"/>
</dbReference>
<evidence type="ECO:0000313" key="4">
    <source>
        <dbReference type="Proteomes" id="UP000320580"/>
    </source>
</evidence>
<dbReference type="AlphaFoldDB" id="A0A5B8IGD2"/>
<dbReference type="InterPro" id="IPR001466">
    <property type="entry name" value="Beta-lactam-related"/>
</dbReference>
<name>A0A5B8IGD2_9ACTN</name>
<dbReference type="PANTHER" id="PTHR46825">
    <property type="entry name" value="D-ALANYL-D-ALANINE-CARBOXYPEPTIDASE/ENDOPEPTIDASE AMPH"/>
    <property type="match status" value="1"/>
</dbReference>
<dbReference type="OrthoDB" id="5177574at2"/>
<dbReference type="EMBL" id="CP042266">
    <property type="protein sequence ID" value="QDY77618.1"/>
    <property type="molecule type" value="Genomic_DNA"/>
</dbReference>
<proteinExistence type="predicted"/>
<keyword evidence="4" id="KW-1185">Reference proteome</keyword>
<reference evidence="3 4" key="1">
    <citation type="submission" date="2019-07" db="EMBL/GenBank/DDBJ databases">
        <authorList>
            <person name="Zhu P."/>
        </authorList>
    </citation>
    <scope>NUCLEOTIDE SEQUENCE [LARGE SCALE GENOMIC DNA]</scope>
    <source>
        <strain evidence="3 4">SSL-25</strain>
    </source>
</reference>